<evidence type="ECO:0000256" key="12">
    <source>
        <dbReference type="ARBA" id="ARBA00047880"/>
    </source>
</evidence>
<sequence length="316" mass="34940">MMLVYRLSYQEPMPPFDALQPRKVMAIGDFDGVHLGHREVIRRAVADAESLRAPAAVMTFDPHPREVLGIAKYAYSLTPLERKLELLEQLGVDIAYVVSFDEQLMRVTPEQFIERVLLPLGLDTAIVGFDFTFGHRGLGTPDSLAQLSKGAFAVEVIRPFEIEGSKVSSTAIREALERGDVAEAHKLLGRPYAVRGTVVHGDARGRTIGFPTANIEPEGLYVLPANGVYAIRAELDGERYDGVMNVGVKPTFASGGVPVPTLEAHLFEFNRDIYGAVLEVQLISRLRSERKFGSVQELVEQIRRDAEEAKAHLLSF</sequence>
<dbReference type="InterPro" id="IPR023468">
    <property type="entry name" value="Riboflavin_kinase"/>
</dbReference>
<evidence type="ECO:0000256" key="14">
    <source>
        <dbReference type="PIRNR" id="PIRNR004491"/>
    </source>
</evidence>
<keyword evidence="4 14" id="KW-0288">FMN</keyword>
<reference evidence="16 17" key="1">
    <citation type="submission" date="2024-09" db="EMBL/GenBank/DDBJ databases">
        <authorList>
            <person name="Sun Q."/>
            <person name="Mori K."/>
        </authorList>
    </citation>
    <scope>NUCLEOTIDE SEQUENCE [LARGE SCALE GENOMIC DNA]</scope>
    <source>
        <strain evidence="16 17">CCM 7759</strain>
    </source>
</reference>
<dbReference type="InterPro" id="IPR015865">
    <property type="entry name" value="Riboflavin_kinase_bac/euk"/>
</dbReference>
<dbReference type="EC" id="2.7.7.2" evidence="14"/>
<dbReference type="EMBL" id="JBHLWN010000101">
    <property type="protein sequence ID" value="MFC0215699.1"/>
    <property type="molecule type" value="Genomic_DNA"/>
</dbReference>
<evidence type="ECO:0000256" key="10">
    <source>
        <dbReference type="ARBA" id="ARBA00022840"/>
    </source>
</evidence>
<dbReference type="SUPFAM" id="SSF82114">
    <property type="entry name" value="Riboflavin kinase-like"/>
    <property type="match status" value="1"/>
</dbReference>
<keyword evidence="8 14" id="KW-0418">Kinase</keyword>
<evidence type="ECO:0000256" key="8">
    <source>
        <dbReference type="ARBA" id="ARBA00022777"/>
    </source>
</evidence>
<dbReference type="InterPro" id="IPR004821">
    <property type="entry name" value="Cyt_trans-like"/>
</dbReference>
<keyword evidence="7 14" id="KW-0547">Nucleotide-binding</keyword>
<evidence type="ECO:0000256" key="9">
    <source>
        <dbReference type="ARBA" id="ARBA00022827"/>
    </source>
</evidence>
<protein>
    <recommendedName>
        <fullName evidence="14">Riboflavin biosynthesis protein</fullName>
    </recommendedName>
    <domain>
        <recommendedName>
            <fullName evidence="14">Riboflavin kinase</fullName>
            <ecNumber evidence="14">2.7.1.26</ecNumber>
        </recommendedName>
        <alternativeName>
            <fullName evidence="14">Flavokinase</fullName>
        </alternativeName>
    </domain>
    <domain>
        <recommendedName>
            <fullName evidence="14">FMN adenylyltransferase</fullName>
            <ecNumber evidence="14">2.7.7.2</ecNumber>
        </recommendedName>
        <alternativeName>
            <fullName evidence="14">FAD pyrophosphorylase</fullName>
        </alternativeName>
        <alternativeName>
            <fullName evidence="14">FAD synthase</fullName>
        </alternativeName>
    </domain>
</protein>
<dbReference type="PANTHER" id="PTHR22749">
    <property type="entry name" value="RIBOFLAVIN KINASE/FMN ADENYLYLTRANSFERASE"/>
    <property type="match status" value="1"/>
</dbReference>
<accession>A0ABV6DSS3</accession>
<dbReference type="Gene3D" id="2.40.30.30">
    <property type="entry name" value="Riboflavin kinase-like"/>
    <property type="match status" value="1"/>
</dbReference>
<evidence type="ECO:0000256" key="2">
    <source>
        <dbReference type="ARBA" id="ARBA00005201"/>
    </source>
</evidence>
<dbReference type="InterPro" id="IPR015864">
    <property type="entry name" value="FAD_synthase"/>
</dbReference>
<evidence type="ECO:0000313" key="17">
    <source>
        <dbReference type="Proteomes" id="UP001589776"/>
    </source>
</evidence>
<dbReference type="PIRSF" id="PIRSF004491">
    <property type="entry name" value="FAD_Synth"/>
    <property type="match status" value="1"/>
</dbReference>
<keyword evidence="5 14" id="KW-0808">Transferase</keyword>
<name>A0ABV6DSS3_9BACL</name>
<feature type="domain" description="Riboflavin kinase" evidence="15">
    <location>
        <begin position="187"/>
        <end position="314"/>
    </location>
</feature>
<dbReference type="Gene3D" id="3.40.50.620">
    <property type="entry name" value="HUPs"/>
    <property type="match status" value="1"/>
</dbReference>
<comment type="pathway">
    <text evidence="1 14">Cofactor biosynthesis; FAD biosynthesis; FAD from FMN: step 1/1.</text>
</comment>
<evidence type="ECO:0000313" key="16">
    <source>
        <dbReference type="EMBL" id="MFC0215699.1"/>
    </source>
</evidence>
<dbReference type="GO" id="GO:0003919">
    <property type="term" value="F:FMN adenylyltransferase activity"/>
    <property type="evidence" value="ECO:0007669"/>
    <property type="project" value="UniProtKB-EC"/>
</dbReference>
<dbReference type="NCBIfam" id="TIGR00083">
    <property type="entry name" value="ribF"/>
    <property type="match status" value="1"/>
</dbReference>
<evidence type="ECO:0000256" key="7">
    <source>
        <dbReference type="ARBA" id="ARBA00022741"/>
    </source>
</evidence>
<dbReference type="RefSeq" id="WP_377473153.1">
    <property type="nucleotide sequence ID" value="NZ_JBHLWN010000101.1"/>
</dbReference>
<evidence type="ECO:0000256" key="6">
    <source>
        <dbReference type="ARBA" id="ARBA00022695"/>
    </source>
</evidence>
<dbReference type="Proteomes" id="UP001589776">
    <property type="component" value="Unassembled WGS sequence"/>
</dbReference>
<comment type="pathway">
    <text evidence="2 14">Cofactor biosynthesis; FMN biosynthesis; FMN from riboflavin (ATP route): step 1/1.</text>
</comment>
<dbReference type="NCBIfam" id="NF004160">
    <property type="entry name" value="PRK05627.1-3"/>
    <property type="match status" value="1"/>
</dbReference>
<dbReference type="SUPFAM" id="SSF52374">
    <property type="entry name" value="Nucleotidylyl transferase"/>
    <property type="match status" value="1"/>
</dbReference>
<dbReference type="NCBIfam" id="NF004162">
    <property type="entry name" value="PRK05627.1-5"/>
    <property type="match status" value="1"/>
</dbReference>
<dbReference type="GO" id="GO:0008531">
    <property type="term" value="F:riboflavin kinase activity"/>
    <property type="evidence" value="ECO:0007669"/>
    <property type="project" value="UniProtKB-EC"/>
</dbReference>
<keyword evidence="17" id="KW-1185">Reference proteome</keyword>
<comment type="catalytic activity">
    <reaction evidence="13 14">
        <text>FMN + ATP + H(+) = FAD + diphosphate</text>
        <dbReference type="Rhea" id="RHEA:17237"/>
        <dbReference type="ChEBI" id="CHEBI:15378"/>
        <dbReference type="ChEBI" id="CHEBI:30616"/>
        <dbReference type="ChEBI" id="CHEBI:33019"/>
        <dbReference type="ChEBI" id="CHEBI:57692"/>
        <dbReference type="ChEBI" id="CHEBI:58210"/>
        <dbReference type="EC" id="2.7.7.2"/>
    </reaction>
</comment>
<keyword evidence="10 14" id="KW-0067">ATP-binding</keyword>
<proteinExistence type="inferred from homology"/>
<dbReference type="Pfam" id="PF01687">
    <property type="entry name" value="Flavokinase"/>
    <property type="match status" value="1"/>
</dbReference>
<dbReference type="EC" id="2.7.1.26" evidence="14"/>
<dbReference type="InterPro" id="IPR014729">
    <property type="entry name" value="Rossmann-like_a/b/a_fold"/>
</dbReference>
<evidence type="ECO:0000259" key="15">
    <source>
        <dbReference type="SMART" id="SM00904"/>
    </source>
</evidence>
<evidence type="ECO:0000256" key="5">
    <source>
        <dbReference type="ARBA" id="ARBA00022679"/>
    </source>
</evidence>
<keyword evidence="11" id="KW-0511">Multifunctional enzyme</keyword>
<comment type="caution">
    <text evidence="16">The sequence shown here is derived from an EMBL/GenBank/DDBJ whole genome shotgun (WGS) entry which is preliminary data.</text>
</comment>
<comment type="catalytic activity">
    <reaction evidence="12 14">
        <text>riboflavin + ATP = FMN + ADP + H(+)</text>
        <dbReference type="Rhea" id="RHEA:14357"/>
        <dbReference type="ChEBI" id="CHEBI:15378"/>
        <dbReference type="ChEBI" id="CHEBI:30616"/>
        <dbReference type="ChEBI" id="CHEBI:57986"/>
        <dbReference type="ChEBI" id="CHEBI:58210"/>
        <dbReference type="ChEBI" id="CHEBI:456216"/>
        <dbReference type="EC" id="2.7.1.26"/>
    </reaction>
</comment>
<evidence type="ECO:0000256" key="3">
    <source>
        <dbReference type="ARBA" id="ARBA00022630"/>
    </source>
</evidence>
<evidence type="ECO:0000256" key="11">
    <source>
        <dbReference type="ARBA" id="ARBA00023268"/>
    </source>
</evidence>
<dbReference type="InterPro" id="IPR002606">
    <property type="entry name" value="Riboflavin_kinase_bac"/>
</dbReference>
<dbReference type="SMART" id="SM00904">
    <property type="entry name" value="Flavokinase"/>
    <property type="match status" value="1"/>
</dbReference>
<evidence type="ECO:0000256" key="13">
    <source>
        <dbReference type="ARBA" id="ARBA00049494"/>
    </source>
</evidence>
<dbReference type="NCBIfam" id="TIGR00125">
    <property type="entry name" value="cyt_tran_rel"/>
    <property type="match status" value="1"/>
</dbReference>
<keyword evidence="3 14" id="KW-0285">Flavoprotein</keyword>
<evidence type="ECO:0000256" key="1">
    <source>
        <dbReference type="ARBA" id="ARBA00004726"/>
    </source>
</evidence>
<evidence type="ECO:0000256" key="4">
    <source>
        <dbReference type="ARBA" id="ARBA00022643"/>
    </source>
</evidence>
<dbReference type="CDD" id="cd02064">
    <property type="entry name" value="FAD_synthetase_N"/>
    <property type="match status" value="1"/>
</dbReference>
<dbReference type="InterPro" id="IPR023465">
    <property type="entry name" value="Riboflavin_kinase_dom_sf"/>
</dbReference>
<organism evidence="16 17">
    <name type="scientific">Paenibacillus chartarius</name>
    <dbReference type="NCBI Taxonomy" id="747481"/>
    <lineage>
        <taxon>Bacteria</taxon>
        <taxon>Bacillati</taxon>
        <taxon>Bacillota</taxon>
        <taxon>Bacilli</taxon>
        <taxon>Bacillales</taxon>
        <taxon>Paenibacillaceae</taxon>
        <taxon>Paenibacillus</taxon>
    </lineage>
</organism>
<comment type="similarity">
    <text evidence="14">Belongs to the ribF family.</text>
</comment>
<gene>
    <name evidence="16" type="ORF">ACFFK0_25200</name>
</gene>
<keyword evidence="9 14" id="KW-0274">FAD</keyword>
<dbReference type="PANTHER" id="PTHR22749:SF6">
    <property type="entry name" value="RIBOFLAVIN KINASE"/>
    <property type="match status" value="1"/>
</dbReference>
<keyword evidence="6 14" id="KW-0548">Nucleotidyltransferase</keyword>
<dbReference type="Pfam" id="PF06574">
    <property type="entry name" value="FAD_syn"/>
    <property type="match status" value="1"/>
</dbReference>